<reference evidence="7 8" key="1">
    <citation type="submission" date="2015-08" db="EMBL/GenBank/DDBJ databases">
        <title>Genome sequencing of Penicillium nordicum.</title>
        <authorList>
            <person name="Nguyen H.D."/>
            <person name="Seifert K.A."/>
        </authorList>
    </citation>
    <scope>NUCLEOTIDE SEQUENCE [LARGE SCALE GENOMIC DNA]</scope>
    <source>
        <strain evidence="7 8">DAOMC 185683</strain>
    </source>
</reference>
<dbReference type="Gene3D" id="3.30.465.10">
    <property type="match status" value="1"/>
</dbReference>
<evidence type="ECO:0000256" key="1">
    <source>
        <dbReference type="ARBA" id="ARBA00005466"/>
    </source>
</evidence>
<dbReference type="InterPro" id="IPR016169">
    <property type="entry name" value="FAD-bd_PCMH_sub2"/>
</dbReference>
<dbReference type="PROSITE" id="PS51387">
    <property type="entry name" value="FAD_PCMH"/>
    <property type="match status" value="1"/>
</dbReference>
<evidence type="ECO:0000313" key="7">
    <source>
        <dbReference type="EMBL" id="KOS38668.1"/>
    </source>
</evidence>
<evidence type="ECO:0000313" key="8">
    <source>
        <dbReference type="Proteomes" id="UP000037696"/>
    </source>
</evidence>
<accession>A0A0M8NTW4</accession>
<keyword evidence="2" id="KW-0285">Flavoprotein</keyword>
<evidence type="ECO:0000259" key="6">
    <source>
        <dbReference type="PROSITE" id="PS51387"/>
    </source>
</evidence>
<dbReference type="PANTHER" id="PTHR42973:SF13">
    <property type="entry name" value="FAD-BINDING PCMH-TYPE DOMAIN-CONTAINING PROTEIN"/>
    <property type="match status" value="1"/>
</dbReference>
<dbReference type="SUPFAM" id="SSF56176">
    <property type="entry name" value="FAD-binding/transporter-associated domain-like"/>
    <property type="match status" value="1"/>
</dbReference>
<organism evidence="7 8">
    <name type="scientific">Penicillium nordicum</name>
    <dbReference type="NCBI Taxonomy" id="229535"/>
    <lineage>
        <taxon>Eukaryota</taxon>
        <taxon>Fungi</taxon>
        <taxon>Dikarya</taxon>
        <taxon>Ascomycota</taxon>
        <taxon>Pezizomycotina</taxon>
        <taxon>Eurotiomycetes</taxon>
        <taxon>Eurotiomycetidae</taxon>
        <taxon>Eurotiales</taxon>
        <taxon>Aspergillaceae</taxon>
        <taxon>Penicillium</taxon>
    </lineage>
</organism>
<comment type="caution">
    <text evidence="7">The sequence shown here is derived from an EMBL/GenBank/DDBJ whole genome shotgun (WGS) entry which is preliminary data.</text>
</comment>
<feature type="signal peptide" evidence="5">
    <location>
        <begin position="1"/>
        <end position="22"/>
    </location>
</feature>
<sequence length="496" mass="54348">MLSSNGWRALVLSLALVPRAMADICATLKAGGIDIEYHISLDYKADLLKYWSTACGDLKPTCIAAPSSAAEMSQVIRNLHDVDTLFAIKSGGHNPNNGFASIQDGLLVSTKNLNQVDYNRNDHTAVIGPGLSWEEAQKGLEGTGRTIVGGRMGGVGIGGYMLGGGMSFLSTQYGWAANNVLDYEVVLANGTIVHATESENSDLFKSLKGGGNNFGVVTAYTMQTHPQDHKVWGGNYVFTGDKAPEILTALRNFTDEYPDDKAAIIVTFERGLVLDLCILFLFYDGPEPPSGVFDEFTVIKHTSTVKTYDSYYDLLKHNDFFILKGQRYTIATETTPLPNKTVGIAPLQDYYDHFRDVAGSVLGVAGVIASIAFQPVPKTFSQKAKDRGGDLLDIPSDQPYIIIELDLSHSLSIDDSKIDAATVELYQGIDNLVQKNIDEGLLPDVYRPLFMNDAYYRQDYWGRISPESKALALKTRKAYDPQGFFQKRTSGGWRLG</sequence>
<proteinExistence type="inferred from homology"/>
<dbReference type="Proteomes" id="UP000037696">
    <property type="component" value="Unassembled WGS sequence"/>
</dbReference>
<dbReference type="InterPro" id="IPR016166">
    <property type="entry name" value="FAD-bd_PCMH"/>
</dbReference>
<keyword evidence="8" id="KW-1185">Reference proteome</keyword>
<keyword evidence="4" id="KW-0560">Oxidoreductase</keyword>
<comment type="similarity">
    <text evidence="1">Belongs to the oxygen-dependent FAD-linked oxidoreductase family.</text>
</comment>
<dbReference type="GO" id="GO:0071949">
    <property type="term" value="F:FAD binding"/>
    <property type="evidence" value="ECO:0007669"/>
    <property type="project" value="InterPro"/>
</dbReference>
<evidence type="ECO:0000256" key="5">
    <source>
        <dbReference type="SAM" id="SignalP"/>
    </source>
</evidence>
<protein>
    <recommendedName>
        <fullName evidence="6">FAD-binding PCMH-type domain-containing protein</fullName>
    </recommendedName>
</protein>
<evidence type="ECO:0000256" key="2">
    <source>
        <dbReference type="ARBA" id="ARBA00022630"/>
    </source>
</evidence>
<dbReference type="EMBL" id="LHQQ01000240">
    <property type="protein sequence ID" value="KOS38668.1"/>
    <property type="molecule type" value="Genomic_DNA"/>
</dbReference>
<dbReference type="OrthoDB" id="2151789at2759"/>
<evidence type="ECO:0000256" key="4">
    <source>
        <dbReference type="ARBA" id="ARBA00023002"/>
    </source>
</evidence>
<keyword evidence="5" id="KW-0732">Signal</keyword>
<dbReference type="AlphaFoldDB" id="A0A0M8NTW4"/>
<evidence type="ECO:0000256" key="3">
    <source>
        <dbReference type="ARBA" id="ARBA00022827"/>
    </source>
</evidence>
<feature type="chain" id="PRO_5005819259" description="FAD-binding PCMH-type domain-containing protein" evidence="5">
    <location>
        <begin position="23"/>
        <end position="496"/>
    </location>
</feature>
<dbReference type="Pfam" id="PF01565">
    <property type="entry name" value="FAD_binding_4"/>
    <property type="match status" value="1"/>
</dbReference>
<dbReference type="GO" id="GO:0016491">
    <property type="term" value="F:oxidoreductase activity"/>
    <property type="evidence" value="ECO:0007669"/>
    <property type="project" value="UniProtKB-KW"/>
</dbReference>
<dbReference type="PANTHER" id="PTHR42973">
    <property type="entry name" value="BINDING OXIDOREDUCTASE, PUTATIVE (AFU_ORTHOLOGUE AFUA_1G17690)-RELATED"/>
    <property type="match status" value="1"/>
</dbReference>
<gene>
    <name evidence="7" type="ORF">ACN38_g10495</name>
</gene>
<feature type="domain" description="FAD-binding PCMH-type" evidence="6">
    <location>
        <begin position="56"/>
        <end position="227"/>
    </location>
</feature>
<name>A0A0M8NTW4_9EURO</name>
<dbReference type="STRING" id="229535.A0A0M8NTW4"/>
<dbReference type="InterPro" id="IPR050416">
    <property type="entry name" value="FAD-linked_Oxidoreductase"/>
</dbReference>
<keyword evidence="3" id="KW-0274">FAD</keyword>
<dbReference type="InterPro" id="IPR006094">
    <property type="entry name" value="Oxid_FAD_bind_N"/>
</dbReference>
<dbReference type="InterPro" id="IPR036318">
    <property type="entry name" value="FAD-bd_PCMH-like_sf"/>
</dbReference>